<evidence type="ECO:0000256" key="6">
    <source>
        <dbReference type="ARBA" id="ARBA00022840"/>
    </source>
</evidence>
<keyword evidence="3 10" id="KW-0813">Transport</keyword>
<feature type="region of interest" description="Disordered" evidence="11">
    <location>
        <begin position="278"/>
        <end position="297"/>
    </location>
</feature>
<dbReference type="InterPro" id="IPR003439">
    <property type="entry name" value="ABC_transporter-like_ATP-bd"/>
</dbReference>
<feature type="region of interest" description="Disordered" evidence="11">
    <location>
        <begin position="1"/>
        <end position="24"/>
    </location>
</feature>
<accession>A0A1M6C8J9</accession>
<evidence type="ECO:0000256" key="10">
    <source>
        <dbReference type="RuleBase" id="RU364103"/>
    </source>
</evidence>
<evidence type="ECO:0000256" key="2">
    <source>
        <dbReference type="ARBA" id="ARBA00005417"/>
    </source>
</evidence>
<dbReference type="GO" id="GO:0006824">
    <property type="term" value="P:cobalt ion transport"/>
    <property type="evidence" value="ECO:0007669"/>
    <property type="project" value="InterPro"/>
</dbReference>
<dbReference type="GO" id="GO:0016887">
    <property type="term" value="F:ATP hydrolysis activity"/>
    <property type="evidence" value="ECO:0007669"/>
    <property type="project" value="InterPro"/>
</dbReference>
<evidence type="ECO:0000313" key="13">
    <source>
        <dbReference type="EMBL" id="SHI57360.1"/>
    </source>
</evidence>
<evidence type="ECO:0000313" key="14">
    <source>
        <dbReference type="Proteomes" id="UP000184452"/>
    </source>
</evidence>
<gene>
    <name evidence="13" type="ORF">SAMN05421803_101622</name>
</gene>
<dbReference type="GO" id="GO:0043190">
    <property type="term" value="C:ATP-binding cassette (ABC) transporter complex"/>
    <property type="evidence" value="ECO:0007669"/>
    <property type="project" value="TreeGrafter"/>
</dbReference>
<comment type="function">
    <text evidence="9">Probably part of an ABC transporter complex. Responsible for energy coupling to the transport system.</text>
</comment>
<keyword evidence="4 10" id="KW-1003">Cell membrane</keyword>
<dbReference type="InterPro" id="IPR050095">
    <property type="entry name" value="ECF_ABC_transporter_ATP-bd"/>
</dbReference>
<evidence type="ECO:0000256" key="9">
    <source>
        <dbReference type="ARBA" id="ARBA00025157"/>
    </source>
</evidence>
<dbReference type="InterPro" id="IPR027417">
    <property type="entry name" value="P-loop_NTPase"/>
</dbReference>
<evidence type="ECO:0000256" key="3">
    <source>
        <dbReference type="ARBA" id="ARBA00022448"/>
    </source>
</evidence>
<dbReference type="InterPro" id="IPR003593">
    <property type="entry name" value="AAA+_ATPase"/>
</dbReference>
<name>A0A1M6C8J9_9ACTN</name>
<evidence type="ECO:0000256" key="1">
    <source>
        <dbReference type="ARBA" id="ARBA00004202"/>
    </source>
</evidence>
<evidence type="ECO:0000256" key="4">
    <source>
        <dbReference type="ARBA" id="ARBA00022475"/>
    </source>
</evidence>
<proteinExistence type="inferred from homology"/>
<evidence type="ECO:0000256" key="11">
    <source>
        <dbReference type="SAM" id="MobiDB-lite"/>
    </source>
</evidence>
<keyword evidence="14" id="KW-1185">Reference proteome</keyword>
<dbReference type="PROSITE" id="PS00211">
    <property type="entry name" value="ABC_TRANSPORTER_1"/>
    <property type="match status" value="1"/>
</dbReference>
<dbReference type="Proteomes" id="UP000184452">
    <property type="component" value="Unassembled WGS sequence"/>
</dbReference>
<dbReference type="STRING" id="758803.SAMN05421803_101622"/>
<feature type="compositionally biased region" description="Pro residues" evidence="11">
    <location>
        <begin position="11"/>
        <end position="23"/>
    </location>
</feature>
<evidence type="ECO:0000259" key="12">
    <source>
        <dbReference type="PROSITE" id="PS50893"/>
    </source>
</evidence>
<evidence type="ECO:0000256" key="8">
    <source>
        <dbReference type="ARBA" id="ARBA00023136"/>
    </source>
</evidence>
<dbReference type="InterPro" id="IPR017871">
    <property type="entry name" value="ABC_transporter-like_CS"/>
</dbReference>
<dbReference type="PANTHER" id="PTHR43553:SF24">
    <property type="entry name" value="ENERGY-COUPLING FACTOR TRANSPORTER ATP-BINDING PROTEIN ECFA1"/>
    <property type="match status" value="1"/>
</dbReference>
<dbReference type="InterPro" id="IPR015856">
    <property type="entry name" value="ABC_transpr_CbiO/EcfA_su"/>
</dbReference>
<comment type="function">
    <text evidence="10">Part of an ABC transporter complex. Responsible for energy coupling to the transport system.</text>
</comment>
<keyword evidence="8 10" id="KW-0472">Membrane</keyword>
<dbReference type="Pfam" id="PF00005">
    <property type="entry name" value="ABC_tran"/>
    <property type="match status" value="1"/>
</dbReference>
<feature type="compositionally biased region" description="Basic and acidic residues" evidence="11">
    <location>
        <begin position="287"/>
        <end position="297"/>
    </location>
</feature>
<comment type="subcellular location">
    <subcellularLocation>
        <location evidence="1 10">Cell membrane</location>
        <topology evidence="1 10">Peripheral membrane protein</topology>
    </subcellularLocation>
</comment>
<dbReference type="SMART" id="SM00382">
    <property type="entry name" value="AAA"/>
    <property type="match status" value="1"/>
</dbReference>
<evidence type="ECO:0000256" key="7">
    <source>
        <dbReference type="ARBA" id="ARBA00022967"/>
    </source>
</evidence>
<keyword evidence="6 10" id="KW-0067">ATP-binding</keyword>
<comment type="similarity">
    <text evidence="2 10">Belongs to the ABC transporter superfamily.</text>
</comment>
<dbReference type="SUPFAM" id="SSF52540">
    <property type="entry name" value="P-loop containing nucleoside triphosphate hydrolases"/>
    <property type="match status" value="1"/>
</dbReference>
<dbReference type="InterPro" id="IPR005876">
    <property type="entry name" value="Co_trans_ATP-bd"/>
</dbReference>
<evidence type="ECO:0000256" key="5">
    <source>
        <dbReference type="ARBA" id="ARBA00022741"/>
    </source>
</evidence>
<dbReference type="AlphaFoldDB" id="A0A1M6C8J9"/>
<feature type="domain" description="ABC transporter" evidence="12">
    <location>
        <begin position="26"/>
        <end position="262"/>
    </location>
</feature>
<dbReference type="PANTHER" id="PTHR43553">
    <property type="entry name" value="HEAVY METAL TRANSPORTER"/>
    <property type="match status" value="1"/>
</dbReference>
<dbReference type="PROSITE" id="PS50893">
    <property type="entry name" value="ABC_TRANSPORTER_2"/>
    <property type="match status" value="1"/>
</dbReference>
<dbReference type="GO" id="GO:0005524">
    <property type="term" value="F:ATP binding"/>
    <property type="evidence" value="ECO:0007669"/>
    <property type="project" value="UniProtKB-UniRule"/>
</dbReference>
<dbReference type="CDD" id="cd03225">
    <property type="entry name" value="ABC_cobalt_CbiO_domain1"/>
    <property type="match status" value="1"/>
</dbReference>
<sequence>MTPVPADPQETPVPPRAPGPAAPPVLEGRGLHYAYDDGGGPAVAGADLAVGPGGLLAVLGPNGGGKTTLLRLLSGGLVPDRGEVLLDGARPPAGRQGRDLLRRRVQMVYQDPDDQLFSATVGQDVSFGPLNLGLPAAQVRERVEWALDALGVTSLADRPTHLLSYGQRKRVVLAGAMALLPGVLLLDEPTAGLDPAGVAGLVATLDGLRDRGTALVVSTHDLDLVHGWADRALVLDRTVLASGPVREVLADTALLSRARLRPAWGPAVGRVLRAGGLLPADAPDPSSPRDLDRLHPR</sequence>
<dbReference type="GO" id="GO:0042626">
    <property type="term" value="F:ATPase-coupled transmembrane transporter activity"/>
    <property type="evidence" value="ECO:0007669"/>
    <property type="project" value="TreeGrafter"/>
</dbReference>
<protein>
    <recommendedName>
        <fullName evidence="10">ABC transporter ATP-binding protein</fullName>
    </recommendedName>
</protein>
<organism evidence="13 14">
    <name type="scientific">Nocardiopsis flavescens</name>
    <dbReference type="NCBI Taxonomy" id="758803"/>
    <lineage>
        <taxon>Bacteria</taxon>
        <taxon>Bacillati</taxon>
        <taxon>Actinomycetota</taxon>
        <taxon>Actinomycetes</taxon>
        <taxon>Streptosporangiales</taxon>
        <taxon>Nocardiopsidaceae</taxon>
        <taxon>Nocardiopsis</taxon>
    </lineage>
</organism>
<dbReference type="NCBIfam" id="TIGR01166">
    <property type="entry name" value="cbiO"/>
    <property type="match status" value="1"/>
</dbReference>
<keyword evidence="7" id="KW-1278">Translocase</keyword>
<dbReference type="EMBL" id="FQZK01000001">
    <property type="protein sequence ID" value="SHI57360.1"/>
    <property type="molecule type" value="Genomic_DNA"/>
</dbReference>
<reference evidence="13 14" key="1">
    <citation type="submission" date="2016-11" db="EMBL/GenBank/DDBJ databases">
        <authorList>
            <person name="Jaros S."/>
            <person name="Januszkiewicz K."/>
            <person name="Wedrychowicz H."/>
        </authorList>
    </citation>
    <scope>NUCLEOTIDE SEQUENCE [LARGE SCALE GENOMIC DNA]</scope>
    <source>
        <strain evidence="13 14">CGMCC 4.5723</strain>
    </source>
</reference>
<dbReference type="Gene3D" id="3.40.50.300">
    <property type="entry name" value="P-loop containing nucleotide triphosphate hydrolases"/>
    <property type="match status" value="1"/>
</dbReference>
<keyword evidence="5 10" id="KW-0547">Nucleotide-binding</keyword>